<keyword evidence="1" id="KW-0813">Transport</keyword>
<evidence type="ECO:0000256" key="1">
    <source>
        <dbReference type="ARBA" id="ARBA00022448"/>
    </source>
</evidence>
<evidence type="ECO:0000256" key="5">
    <source>
        <dbReference type="ARBA" id="ARBA00022982"/>
    </source>
</evidence>
<dbReference type="PANTHER" id="PTHR36118:SF1">
    <property type="entry name" value="ION-TRANSLOCATING OXIDOREDUCTASE COMPLEX SUBUNIT G"/>
    <property type="match status" value="1"/>
</dbReference>
<keyword evidence="6" id="KW-0472">Membrane</keyword>
<dbReference type="Pfam" id="PF00174">
    <property type="entry name" value="Oxidored_molyb"/>
    <property type="match status" value="1"/>
</dbReference>
<dbReference type="RefSeq" id="WP_161823329.1">
    <property type="nucleotide sequence ID" value="NZ_LSRS01000010.1"/>
</dbReference>
<feature type="transmembrane region" description="Helical" evidence="6">
    <location>
        <begin position="7"/>
        <end position="25"/>
    </location>
</feature>
<keyword evidence="2" id="KW-0597">Phosphoprotein</keyword>
<keyword evidence="9" id="KW-1185">Reference proteome</keyword>
<evidence type="ECO:0000259" key="7">
    <source>
        <dbReference type="SMART" id="SM00900"/>
    </source>
</evidence>
<evidence type="ECO:0000256" key="4">
    <source>
        <dbReference type="ARBA" id="ARBA00022643"/>
    </source>
</evidence>
<dbReference type="Proteomes" id="UP000798488">
    <property type="component" value="Unassembled WGS sequence"/>
</dbReference>
<keyword evidence="5" id="KW-0249">Electron transport</keyword>
<accession>A0A9D2WM55</accession>
<gene>
    <name evidence="8" type="ORF">SPSYN_03073</name>
</gene>
<name>A0A9D2WM55_9FIRM</name>
<protein>
    <submittedName>
        <fullName evidence="8">Electron transport complex protein RnfG</fullName>
    </submittedName>
</protein>
<keyword evidence="6" id="KW-1133">Transmembrane helix</keyword>
<dbReference type="InterPro" id="IPR000572">
    <property type="entry name" value="OxRdtase_Mopterin-bd_dom"/>
</dbReference>
<feature type="domain" description="FMN-binding" evidence="7">
    <location>
        <begin position="88"/>
        <end position="179"/>
    </location>
</feature>
<dbReference type="OrthoDB" id="1704220at2"/>
<evidence type="ECO:0000313" key="9">
    <source>
        <dbReference type="Proteomes" id="UP000798488"/>
    </source>
</evidence>
<keyword evidence="6" id="KW-0812">Transmembrane</keyword>
<dbReference type="GO" id="GO:0009055">
    <property type="term" value="F:electron transfer activity"/>
    <property type="evidence" value="ECO:0007669"/>
    <property type="project" value="InterPro"/>
</dbReference>
<dbReference type="PANTHER" id="PTHR36118">
    <property type="entry name" value="ION-TRANSLOCATING OXIDOREDUCTASE COMPLEX SUBUNIT G"/>
    <property type="match status" value="1"/>
</dbReference>
<dbReference type="InterPro" id="IPR010209">
    <property type="entry name" value="Ion_transpt_RnfG/RsxG"/>
</dbReference>
<dbReference type="AlphaFoldDB" id="A0A9D2WM55"/>
<dbReference type="SMART" id="SM00900">
    <property type="entry name" value="FMN_bind"/>
    <property type="match status" value="1"/>
</dbReference>
<evidence type="ECO:0000256" key="3">
    <source>
        <dbReference type="ARBA" id="ARBA00022630"/>
    </source>
</evidence>
<dbReference type="SUPFAM" id="SSF56524">
    <property type="entry name" value="Oxidoreductase molybdopterin-binding domain"/>
    <property type="match status" value="1"/>
</dbReference>
<keyword evidence="3" id="KW-0285">Flavoprotein</keyword>
<evidence type="ECO:0000256" key="6">
    <source>
        <dbReference type="SAM" id="Phobius"/>
    </source>
</evidence>
<dbReference type="InterPro" id="IPR007329">
    <property type="entry name" value="FMN-bd"/>
</dbReference>
<dbReference type="EMBL" id="LSRS01000010">
    <property type="protein sequence ID" value="KAF1083799.1"/>
    <property type="molecule type" value="Genomic_DNA"/>
</dbReference>
<dbReference type="GO" id="GO:0005886">
    <property type="term" value="C:plasma membrane"/>
    <property type="evidence" value="ECO:0007669"/>
    <property type="project" value="InterPro"/>
</dbReference>
<dbReference type="InterPro" id="IPR036374">
    <property type="entry name" value="OxRdtase_Mopterin-bd_sf"/>
</dbReference>
<organism evidence="8 9">
    <name type="scientific">Sporotomaculum syntrophicum</name>
    <dbReference type="NCBI Taxonomy" id="182264"/>
    <lineage>
        <taxon>Bacteria</taxon>
        <taxon>Bacillati</taxon>
        <taxon>Bacillota</taxon>
        <taxon>Clostridia</taxon>
        <taxon>Eubacteriales</taxon>
        <taxon>Desulfallaceae</taxon>
        <taxon>Sporotomaculum</taxon>
    </lineage>
</organism>
<comment type="caution">
    <text evidence="8">The sequence shown here is derived from an EMBL/GenBank/DDBJ whole genome shotgun (WGS) entry which is preliminary data.</text>
</comment>
<dbReference type="GO" id="GO:0022900">
    <property type="term" value="P:electron transport chain"/>
    <property type="evidence" value="ECO:0007669"/>
    <property type="project" value="InterPro"/>
</dbReference>
<dbReference type="Gene3D" id="3.90.420.10">
    <property type="entry name" value="Oxidoreductase, molybdopterin-binding domain"/>
    <property type="match status" value="1"/>
</dbReference>
<dbReference type="Pfam" id="PF04205">
    <property type="entry name" value="FMN_bind"/>
    <property type="match status" value="1"/>
</dbReference>
<reference evidence="8" key="1">
    <citation type="submission" date="2016-02" db="EMBL/GenBank/DDBJ databases">
        <title>Draft Genome Sequence of Sporotomaculum syntrophicum Strain FB, a Syntrophic Benzoate Degrader.</title>
        <authorList>
            <person name="Nobu M.K."/>
            <person name="Narihiro T."/>
            <person name="Qiu Y.-L."/>
            <person name="Ohashi A."/>
            <person name="Liu W.-T."/>
            <person name="Yuji S."/>
        </authorList>
    </citation>
    <scope>NUCLEOTIDE SEQUENCE</scope>
    <source>
        <strain evidence="8">FB</strain>
    </source>
</reference>
<keyword evidence="4" id="KW-0288">FMN</keyword>
<sequence length="534" mass="59865">MNKKRLYLGVGVVLIVLTFIFTRFYTGGDSVTDILAEFYDEKVKVQEITGEARQSFIEENFPAVQKIYQIQDEEQKQIGYGFIVKPSGYNGPMTIAVAIDGRTNQVTGMKVLEHVEDPEYAMYLSEVWFTDRFKGKSLSEYLNMVVLDPESPRDIVQITGATISSQAAVNGVNSAIGAYNFLNDGQKMAAVSAVVDKLIAQDENSFIIRWGTDEFIRVTMDELRKYPTVKEPAVLINSLGTRENMVVEGPLLSEVLKKHGIQLSDYKGIGVTGLDGYYALMSKELLDKRKVIMAYRFNDQEIAKVDKPVRVVVPEELGVYWVRMVSNIDLYTDIPAKNIKSVKIFDPLTRDIEPYMYEYYGSKDKAIEVGKILAKFDYVNPEGFFTMVSSDSLVKDEVINMVRQRYYIKISGEGAPMNIAPNFKLGMNVKYMAYFSTTTDAVIFPTEMQKITGLSELGAQKGMLLEKVLEGVGVITPREKQFELVNTAGQSIQISGQDLSKCILVNQHEKITALYQGAGGLKQLADLLEINELS</sequence>
<evidence type="ECO:0000256" key="2">
    <source>
        <dbReference type="ARBA" id="ARBA00022553"/>
    </source>
</evidence>
<dbReference type="GO" id="GO:0010181">
    <property type="term" value="F:FMN binding"/>
    <property type="evidence" value="ECO:0007669"/>
    <property type="project" value="InterPro"/>
</dbReference>
<proteinExistence type="predicted"/>
<evidence type="ECO:0000313" key="8">
    <source>
        <dbReference type="EMBL" id="KAF1083799.1"/>
    </source>
</evidence>